<dbReference type="Gene3D" id="2.30.42.10">
    <property type="match status" value="1"/>
</dbReference>
<keyword evidence="2" id="KW-0539">Nucleus</keyword>
<organism evidence="5 8">
    <name type="scientific">Neomonachus schauinslandi</name>
    <name type="common">Hawaiian monk seal</name>
    <name type="synonym">Monachus schauinslandi</name>
    <dbReference type="NCBI Taxonomy" id="29088"/>
    <lineage>
        <taxon>Eukaryota</taxon>
        <taxon>Metazoa</taxon>
        <taxon>Chordata</taxon>
        <taxon>Craniata</taxon>
        <taxon>Vertebrata</taxon>
        <taxon>Euteleostomi</taxon>
        <taxon>Mammalia</taxon>
        <taxon>Eutheria</taxon>
        <taxon>Laurasiatheria</taxon>
        <taxon>Carnivora</taxon>
        <taxon>Caniformia</taxon>
        <taxon>Pinnipedia</taxon>
        <taxon>Phocidae</taxon>
        <taxon>Monachinae</taxon>
        <taxon>Monachini</taxon>
        <taxon>Neomonachus</taxon>
    </lineage>
</organism>
<dbReference type="PROSITE" id="PS50106">
    <property type="entry name" value="PDZ"/>
    <property type="match status" value="1"/>
</dbReference>
<dbReference type="InterPro" id="IPR001478">
    <property type="entry name" value="PDZ"/>
</dbReference>
<evidence type="ECO:0000256" key="1">
    <source>
        <dbReference type="ARBA" id="ARBA00004123"/>
    </source>
</evidence>
<protein>
    <submittedName>
        <fullName evidence="6 7">Neuroblast differentiation-associated protein AHNAK isoform X1</fullName>
    </submittedName>
</protein>
<comment type="subcellular location">
    <subcellularLocation>
        <location evidence="1">Nucleus</location>
    </subcellularLocation>
</comment>
<name>A0A8M1MR51_NEOSC</name>
<dbReference type="GO" id="GO:0005634">
    <property type="term" value="C:nucleus"/>
    <property type="evidence" value="ECO:0007669"/>
    <property type="project" value="UniProtKB-SubCell"/>
</dbReference>
<dbReference type="SUPFAM" id="SSF50156">
    <property type="entry name" value="PDZ domain-like"/>
    <property type="match status" value="1"/>
</dbReference>
<dbReference type="GO" id="GO:0043484">
    <property type="term" value="P:regulation of RNA splicing"/>
    <property type="evidence" value="ECO:0007669"/>
    <property type="project" value="TreeGrafter"/>
</dbReference>
<feature type="region of interest" description="Disordered" evidence="3">
    <location>
        <begin position="1688"/>
        <end position="1850"/>
    </location>
</feature>
<sequence length="1861" mass="192252">MEKEEDTTRELLLPNWQGSGSHGLTIAQRDDGVFVQEVMQNSPAARTGVVREGDQIVGATIYFDNLQSGEVTQLLNTMGHHTVGLKLHRKGDRSPEPGQTWAHEVFSSRSSEVVLSGDDEDYQRIYTTKIKPRLRSEDGLEGDPGETQSRTITVTRRVTAYTVDVTGREGAREIDISSPEFKIKIPRHELTEISTVDVDTHSGQTVIRLPSGPGAVSPTTGSVADIRAGSVSASGPELQGAGHSKLQVTVPGIKVGSPGVNVSAKGLNLGGKRGVQVPGVDISSSLGGGAVEVQDPSLESGNNGKIKIPTMKVPKFSVSTAPEGQAPVAGLSISVPEFSVEHKGGKPGLTIGGNIQTPQLEVSAPSANIEGYQGKLKGPQITGPSLESNLGLKGAKPQGSIGVDISGPQIEGTLSGSNVEVQAPDIDIHGPGGKLNMPKVKVPKFSASGSKGGGAAIDVALPTGEVTLPGMSGDVSLPEVAAGGLEGQVKGTKVKTPETSIQKPKISMQDVDLSLGSPKLKGDIKVSVPGVQGDVKGPQVAVKGSKVDIETPSLEGTLTGPTLSSPSGKTGTCRISMTDVDLNVAAPKVKGGVDVTLPKVEGKAKVPEVDVKDPKVDVSAPGVEVHGPEWNLKMPKFSPPGVEGEGPDVDVKLPKDVSILGPKVNVEAPNVNIGGLGGKLKGPDIKLPEVSVKTPKISIPDVDLHVKGTKVKGEYDVTAPKLEGELKGPKVDLDAPDVDVQGPDWHLKMPKMKMPKISVPGLKAEGPEVDVNLPKADIDISGLKVDIDAPDVNIEGPDAKLKGPKFKMPEINIKAPKISMPDVDLDLKGSKVKGDFDVSVPKIEGTFKGPEVDLKGSGLDFEGLDARFSGPNLKMPSLDISAPKVTVPDVDLHFKAPKIGVSGPKLEGAELDLKGPKVDLEAPSLDVHTESPDINIEGPDIRIPKFRKPKFGFGAKSPKADFKSPSLDVTIPEAELNVETPEISVGGKGKKSKFKMPRIHMSGPKMKAKKQGFDLNVPGNEIDASLKPPDVDVNVAGPDATLKADVKSPKTKKPMFGKMYFPDVEFDIKSPKFKAEAPLPSPKLEGEIQAPDVDISSPGIHVEGPDIKLKAPKIKLPGMDVSGGKIEGDLKGPRVQANLDAPDINIEGPDAKVKAPSFGISGPQVSIPDVNVSLKGPKIKGDVPIVGLEGPDVDLQGPESKIKFPKFSMPKISVPGVKMEGVGAEVHAQLPSLGGGLSAPDVKLEGPDVSLKGPRVDLPSVNLSMPKASGPDLDLNLKGPSLKGDLDASVPGVKVHSPGLDLRGQGGKVRTEGDSVKVPGIDATLNLGTPDVTLKGPSLQGDLAVSGDIKCPKVSVGAPDLSLEAPEGGIKLPQMKLPQFGISTSGSDLDMNVKGPQVTGELQAPGIGVNLGGLNLKGPHISGPQISAPDMDLNLEGPKIKGSLGATGEMKGPTVGGGLPGISVQGLEGNVQMPGIKSSGYGVELPGVSVKLPTGQISGPAIKGDLKGSGIGFHGAAPDISVKGPSLNVASPESDFGVSLKGPKIKGGVDVSGGVSAPAVSLGEGNVSVKGPQASSTLNLDAPKFAGGLHFSGPKVEGGVKGGQVGLQGPGLSVSGSPGHLESRSGKVTFPKMKIPKFTFSGRELVGREVGVDINFPKAETTVQAGAGEGEWEESDVKLKKSKIKMPKFNFSKPKGKGGVTGSPEASISGSKGDLKSSKASLGSLEGDAEADTSSPKGKFSLFKSKKPRHRSNSFSDERELSAPSTPTGTLEFEGGEVSLEGGKVKGKHGKLKFGTFGGLGSKSKGHYEVTGSDDETGKLQGSGVSLASKKSRLSSSSSNDSGSKVGIQLPEVELVVSKKE</sequence>
<evidence type="ECO:0000313" key="8">
    <source>
        <dbReference type="RefSeq" id="XP_044775660.1"/>
    </source>
</evidence>
<evidence type="ECO:0000259" key="4">
    <source>
        <dbReference type="PROSITE" id="PS50106"/>
    </source>
</evidence>
<evidence type="ECO:0000313" key="7">
    <source>
        <dbReference type="RefSeq" id="XP_044775659.1"/>
    </source>
</evidence>
<dbReference type="GeneID" id="110576325"/>
<feature type="domain" description="PDZ" evidence="4">
    <location>
        <begin position="10"/>
        <end position="57"/>
    </location>
</feature>
<gene>
    <name evidence="6 7 8" type="primary">AHNAK</name>
</gene>
<evidence type="ECO:0000256" key="3">
    <source>
        <dbReference type="SAM" id="MobiDB-lite"/>
    </source>
</evidence>
<dbReference type="Proteomes" id="UP000248481">
    <property type="component" value="Chromosome 11"/>
</dbReference>
<dbReference type="CTD" id="79026"/>
<accession>A0A8M1MR51</accession>
<keyword evidence="5" id="KW-1185">Reference proteome</keyword>
<dbReference type="FunFam" id="2.30.42.10:FF:000106">
    <property type="entry name" value="Neuroblast differentiation-associated protein AHNAK"/>
    <property type="match status" value="1"/>
</dbReference>
<dbReference type="RefSeq" id="XP_044775658.1">
    <property type="nucleotide sequence ID" value="XM_044919723.1"/>
</dbReference>
<dbReference type="Pfam" id="PF00595">
    <property type="entry name" value="PDZ"/>
    <property type="match status" value="1"/>
</dbReference>
<proteinExistence type="predicted"/>
<dbReference type="RefSeq" id="XP_044775660.1">
    <property type="nucleotide sequence ID" value="XM_044919725.1"/>
</dbReference>
<dbReference type="GO" id="GO:0043034">
    <property type="term" value="C:costamere"/>
    <property type="evidence" value="ECO:0007669"/>
    <property type="project" value="TreeGrafter"/>
</dbReference>
<dbReference type="InterPro" id="IPR036034">
    <property type="entry name" value="PDZ_sf"/>
</dbReference>
<dbReference type="PANTHER" id="PTHR23348">
    <property type="entry name" value="PERIAXIN/AHNAK"/>
    <property type="match status" value="1"/>
</dbReference>
<dbReference type="RefSeq" id="XP_044775659.1">
    <property type="nucleotide sequence ID" value="XM_044919724.1"/>
</dbReference>
<feature type="compositionally biased region" description="Low complexity" evidence="3">
    <location>
        <begin position="1826"/>
        <end position="1845"/>
    </location>
</feature>
<feature type="region of interest" description="Disordered" evidence="3">
    <location>
        <begin position="1295"/>
        <end position="1315"/>
    </location>
</feature>
<dbReference type="SMART" id="SM00228">
    <property type="entry name" value="PDZ"/>
    <property type="match status" value="1"/>
</dbReference>
<evidence type="ECO:0000313" key="5">
    <source>
        <dbReference type="Proteomes" id="UP000248481"/>
    </source>
</evidence>
<dbReference type="InterPro" id="IPR052082">
    <property type="entry name" value="Myelin_sheath_structural"/>
</dbReference>
<evidence type="ECO:0000313" key="6">
    <source>
        <dbReference type="RefSeq" id="XP_044775658.1"/>
    </source>
</evidence>
<reference evidence="6 7" key="1">
    <citation type="submission" date="2025-04" db="UniProtKB">
        <authorList>
            <consortium name="RefSeq"/>
        </authorList>
    </citation>
    <scope>IDENTIFICATION</scope>
    <source>
        <tissue evidence="6 7">Blood</tissue>
    </source>
</reference>
<dbReference type="PANTHER" id="PTHR23348:SF37">
    <property type="entry name" value="PROTEIN AHNAK2"/>
    <property type="match status" value="1"/>
</dbReference>
<evidence type="ECO:0000256" key="2">
    <source>
        <dbReference type="ARBA" id="ARBA00023242"/>
    </source>
</evidence>